<evidence type="ECO:0000259" key="1">
    <source>
        <dbReference type="PROSITE" id="PS50853"/>
    </source>
</evidence>
<organism evidence="2">
    <name type="scientific">Candidatus Kentrum sp. DK</name>
    <dbReference type="NCBI Taxonomy" id="2126562"/>
    <lineage>
        <taxon>Bacteria</taxon>
        <taxon>Pseudomonadati</taxon>
        <taxon>Pseudomonadota</taxon>
        <taxon>Gammaproteobacteria</taxon>
        <taxon>Candidatus Kentrum</taxon>
    </lineage>
</organism>
<dbReference type="InterPro" id="IPR003961">
    <property type="entry name" value="FN3_dom"/>
</dbReference>
<protein>
    <submittedName>
        <fullName evidence="2">Fibronectin type III domain-containing protein</fullName>
    </submittedName>
</protein>
<name>A0A450TI98_9GAMM</name>
<evidence type="ECO:0000313" key="2">
    <source>
        <dbReference type="EMBL" id="VFJ67013.1"/>
    </source>
</evidence>
<dbReference type="InterPro" id="IPR036116">
    <property type="entry name" value="FN3_sf"/>
</dbReference>
<sequence length="162" mass="17588">MSDFTAKRDAAVAAQSAAAQTIVDKQTSLQNLSDKIKSNIRYAEQAVDFDDVKLKTIGWGGRKDPTPLDAPDRAQDLVSGEQGEGSIELLWKKPISGGKVSAYEIRRRNEENRAEGWDVVKTSMNTEITLTGQPRGVQLEYVVVAMNKAGDGPPSNPVMAVL</sequence>
<dbReference type="EMBL" id="CAADEY010000158">
    <property type="protein sequence ID" value="VFJ67013.1"/>
    <property type="molecule type" value="Genomic_DNA"/>
</dbReference>
<dbReference type="InterPro" id="IPR013783">
    <property type="entry name" value="Ig-like_fold"/>
</dbReference>
<proteinExistence type="predicted"/>
<dbReference type="AlphaFoldDB" id="A0A450TI98"/>
<gene>
    <name evidence="2" type="ORF">BECKDK2373C_GA0170839_11585</name>
</gene>
<dbReference type="SUPFAM" id="SSF49265">
    <property type="entry name" value="Fibronectin type III"/>
    <property type="match status" value="1"/>
</dbReference>
<dbReference type="CDD" id="cd00063">
    <property type="entry name" value="FN3"/>
    <property type="match status" value="1"/>
</dbReference>
<feature type="domain" description="Fibronectin type-III" evidence="1">
    <location>
        <begin position="70"/>
        <end position="162"/>
    </location>
</feature>
<dbReference type="Pfam" id="PF00041">
    <property type="entry name" value="fn3"/>
    <property type="match status" value="1"/>
</dbReference>
<reference evidence="2" key="1">
    <citation type="submission" date="2019-02" db="EMBL/GenBank/DDBJ databases">
        <authorList>
            <person name="Gruber-Vodicka R. H."/>
            <person name="Seah K. B. B."/>
        </authorList>
    </citation>
    <scope>NUCLEOTIDE SEQUENCE</scope>
    <source>
        <strain evidence="2">BECK_DK161</strain>
    </source>
</reference>
<dbReference type="Gene3D" id="2.60.40.10">
    <property type="entry name" value="Immunoglobulins"/>
    <property type="match status" value="1"/>
</dbReference>
<accession>A0A450TI98</accession>
<dbReference type="PROSITE" id="PS50853">
    <property type="entry name" value="FN3"/>
    <property type="match status" value="1"/>
</dbReference>